<dbReference type="EMBL" id="KB644413">
    <property type="protein sequence ID" value="EPS31161.1"/>
    <property type="molecule type" value="Genomic_DNA"/>
</dbReference>
<feature type="compositionally biased region" description="Basic and acidic residues" evidence="1">
    <location>
        <begin position="24"/>
        <end position="41"/>
    </location>
</feature>
<sequence length="41" mass="4761">MCDLYDKHTYHPGTTIPNGSCEQHISHSKEQYKKKQEVGNK</sequence>
<gene>
    <name evidence="2" type="ORF">PDE_06116</name>
</gene>
<accession>S7ZR73</accession>
<dbReference type="HOGENOM" id="CLU_3279688_0_0_1"/>
<evidence type="ECO:0000313" key="3">
    <source>
        <dbReference type="Proteomes" id="UP000019376"/>
    </source>
</evidence>
<reference evidence="2 3" key="1">
    <citation type="journal article" date="2013" name="PLoS ONE">
        <title>Genomic and secretomic analyses reveal unique features of the lignocellulolytic enzyme system of Penicillium decumbens.</title>
        <authorList>
            <person name="Liu G."/>
            <person name="Zhang L."/>
            <person name="Wei X."/>
            <person name="Zou G."/>
            <person name="Qin Y."/>
            <person name="Ma L."/>
            <person name="Li J."/>
            <person name="Zheng H."/>
            <person name="Wang S."/>
            <person name="Wang C."/>
            <person name="Xun L."/>
            <person name="Zhao G.-P."/>
            <person name="Zhou Z."/>
            <person name="Qu Y."/>
        </authorList>
    </citation>
    <scope>NUCLEOTIDE SEQUENCE [LARGE SCALE GENOMIC DNA]</scope>
    <source>
        <strain evidence="3">114-2 / CGMCC 5302</strain>
    </source>
</reference>
<dbReference type="AlphaFoldDB" id="S7ZR73"/>
<feature type="region of interest" description="Disordered" evidence="1">
    <location>
        <begin position="13"/>
        <end position="41"/>
    </location>
</feature>
<evidence type="ECO:0000313" key="2">
    <source>
        <dbReference type="EMBL" id="EPS31161.1"/>
    </source>
</evidence>
<evidence type="ECO:0000256" key="1">
    <source>
        <dbReference type="SAM" id="MobiDB-lite"/>
    </source>
</evidence>
<protein>
    <submittedName>
        <fullName evidence="2">Uncharacterized protein</fullName>
    </submittedName>
</protein>
<keyword evidence="3" id="KW-1185">Reference proteome</keyword>
<name>S7ZR73_PENO1</name>
<dbReference type="Proteomes" id="UP000019376">
    <property type="component" value="Unassembled WGS sequence"/>
</dbReference>
<organism evidence="2 3">
    <name type="scientific">Penicillium oxalicum (strain 114-2 / CGMCC 5302)</name>
    <name type="common">Penicillium decumbens</name>
    <dbReference type="NCBI Taxonomy" id="933388"/>
    <lineage>
        <taxon>Eukaryota</taxon>
        <taxon>Fungi</taxon>
        <taxon>Dikarya</taxon>
        <taxon>Ascomycota</taxon>
        <taxon>Pezizomycotina</taxon>
        <taxon>Eurotiomycetes</taxon>
        <taxon>Eurotiomycetidae</taxon>
        <taxon>Eurotiales</taxon>
        <taxon>Aspergillaceae</taxon>
        <taxon>Penicillium</taxon>
    </lineage>
</organism>
<proteinExistence type="predicted"/>